<comment type="function">
    <text evidence="2 10 12">Catalyzes the transfer of a dimethylallyl group onto the adenine at position 37 in tRNAs that read codons beginning with uridine, leading to the formation of N6-(dimethylallyl)adenosine (i(6)A).</text>
</comment>
<dbReference type="PANTHER" id="PTHR11088">
    <property type="entry name" value="TRNA DIMETHYLALLYLTRANSFERASE"/>
    <property type="match status" value="1"/>
</dbReference>
<evidence type="ECO:0000256" key="8">
    <source>
        <dbReference type="ARBA" id="ARBA00022842"/>
    </source>
</evidence>
<organism evidence="14 15">
    <name type="scientific">Prevotella denticola</name>
    <dbReference type="NCBI Taxonomy" id="28129"/>
    <lineage>
        <taxon>Bacteria</taxon>
        <taxon>Pseudomonadati</taxon>
        <taxon>Bacteroidota</taxon>
        <taxon>Bacteroidia</taxon>
        <taxon>Bacteroidales</taxon>
        <taxon>Prevotellaceae</taxon>
        <taxon>Prevotella</taxon>
    </lineage>
</organism>
<comment type="catalytic activity">
    <reaction evidence="9 10 11">
        <text>adenosine(37) in tRNA + dimethylallyl diphosphate = N(6)-dimethylallyladenosine(37) in tRNA + diphosphate</text>
        <dbReference type="Rhea" id="RHEA:26482"/>
        <dbReference type="Rhea" id="RHEA-COMP:10162"/>
        <dbReference type="Rhea" id="RHEA-COMP:10375"/>
        <dbReference type="ChEBI" id="CHEBI:33019"/>
        <dbReference type="ChEBI" id="CHEBI:57623"/>
        <dbReference type="ChEBI" id="CHEBI:74411"/>
        <dbReference type="ChEBI" id="CHEBI:74415"/>
        <dbReference type="EC" id="2.5.1.75"/>
    </reaction>
</comment>
<evidence type="ECO:0000256" key="11">
    <source>
        <dbReference type="RuleBase" id="RU003783"/>
    </source>
</evidence>
<dbReference type="HAMAP" id="MF_00185">
    <property type="entry name" value="IPP_trans"/>
    <property type="match status" value="1"/>
</dbReference>
<feature type="binding site" evidence="10">
    <location>
        <begin position="21"/>
        <end position="28"/>
    </location>
    <ligand>
        <name>ATP</name>
        <dbReference type="ChEBI" id="CHEBI:30616"/>
    </ligand>
</feature>
<dbReference type="GO" id="GO:0005524">
    <property type="term" value="F:ATP binding"/>
    <property type="evidence" value="ECO:0007669"/>
    <property type="project" value="UniProtKB-UniRule"/>
</dbReference>
<dbReference type="InterPro" id="IPR018022">
    <property type="entry name" value="IPT"/>
</dbReference>
<evidence type="ECO:0000256" key="6">
    <source>
        <dbReference type="ARBA" id="ARBA00022741"/>
    </source>
</evidence>
<dbReference type="Gene3D" id="3.40.50.300">
    <property type="entry name" value="P-loop containing nucleotide triphosphate hydrolases"/>
    <property type="match status" value="1"/>
</dbReference>
<dbReference type="EMBL" id="UGTM01000002">
    <property type="protein sequence ID" value="SUB93786.1"/>
    <property type="molecule type" value="Genomic_DNA"/>
</dbReference>
<reference evidence="14 15" key="1">
    <citation type="submission" date="2018-06" db="EMBL/GenBank/DDBJ databases">
        <authorList>
            <consortium name="Pathogen Informatics"/>
            <person name="Doyle S."/>
        </authorList>
    </citation>
    <scope>NUCLEOTIDE SEQUENCE [LARGE SCALE GENOMIC DNA]</scope>
    <source>
        <strain evidence="14 15">NCTC13067</strain>
    </source>
</reference>
<feature type="site" description="Interaction with substrate tRNA" evidence="10">
    <location>
        <position position="132"/>
    </location>
</feature>
<dbReference type="PANTHER" id="PTHR11088:SF60">
    <property type="entry name" value="TRNA DIMETHYLALLYLTRANSFERASE"/>
    <property type="match status" value="1"/>
</dbReference>
<feature type="binding site" evidence="10">
    <location>
        <begin position="23"/>
        <end position="28"/>
    </location>
    <ligand>
        <name>substrate</name>
    </ligand>
</feature>
<protein>
    <recommendedName>
        <fullName evidence="10">tRNA dimethylallyltransferase</fullName>
        <ecNumber evidence="10">2.5.1.75</ecNumber>
    </recommendedName>
    <alternativeName>
        <fullName evidence="10">Dimethylallyl diphosphate:tRNA dimethylallyltransferase</fullName>
        <shortName evidence="10">DMAPP:tRNA dimethylallyltransferase</shortName>
        <shortName evidence="10">DMATase</shortName>
    </alternativeName>
    <alternativeName>
        <fullName evidence="10">Isopentenyl-diphosphate:tRNA isopentenyltransferase</fullName>
        <shortName evidence="10">IPP transferase</shortName>
        <shortName evidence="10">IPPT</shortName>
        <shortName evidence="10">IPTase</shortName>
    </alternativeName>
</protein>
<evidence type="ECO:0000256" key="5">
    <source>
        <dbReference type="ARBA" id="ARBA00022694"/>
    </source>
</evidence>
<dbReference type="SUPFAM" id="SSF52540">
    <property type="entry name" value="P-loop containing nucleoside triphosphate hydrolases"/>
    <property type="match status" value="2"/>
</dbReference>
<dbReference type="AlphaFoldDB" id="A0A379EBK7"/>
<keyword evidence="8 10" id="KW-0460">Magnesium</keyword>
<sequence length="313" mass="36219">MEGTRRGISILKEKTLIVITGPTGVGKTEATLHIAEYFDVPVINADSRQIFSEIPIGTAAPTADQRLRVRHYFVGIHHLEDYYSASLYEQDVLKLIDSLPSSIALLSGGSMMYIDAVCKGIDDIPTILPHIRQEMKQRLETEGLAKMCRLLKELDPEHWETVDRNNPRRVIHALEVCIQTGKTYTSFRSNSFKERPFNLIKIGLNRNREELYERINRRVIQMVGQGMIEEALHVYPQRTLNSLNTVGYKELFEYLDGLTTLDEAIFKIQSNTRRYARKQLTWYKKDRDLRWFNPDNVEEILKYIHTALSDTSK</sequence>
<comment type="subunit">
    <text evidence="10">Monomer.</text>
</comment>
<name>A0A379EBK7_9BACT</name>
<dbReference type="NCBIfam" id="TIGR00174">
    <property type="entry name" value="miaA"/>
    <property type="match status" value="1"/>
</dbReference>
<evidence type="ECO:0000256" key="2">
    <source>
        <dbReference type="ARBA" id="ARBA00003213"/>
    </source>
</evidence>
<evidence type="ECO:0000256" key="13">
    <source>
        <dbReference type="RuleBase" id="RU003785"/>
    </source>
</evidence>
<evidence type="ECO:0000313" key="14">
    <source>
        <dbReference type="EMBL" id="SUB93786.1"/>
    </source>
</evidence>
<proteinExistence type="inferred from homology"/>
<dbReference type="Pfam" id="PF01715">
    <property type="entry name" value="IPPT"/>
    <property type="match status" value="1"/>
</dbReference>
<evidence type="ECO:0000256" key="4">
    <source>
        <dbReference type="ARBA" id="ARBA00022679"/>
    </source>
</evidence>
<dbReference type="GO" id="GO:0006400">
    <property type="term" value="P:tRNA modification"/>
    <property type="evidence" value="ECO:0007669"/>
    <property type="project" value="TreeGrafter"/>
</dbReference>
<dbReference type="Gene3D" id="1.10.20.140">
    <property type="match status" value="1"/>
</dbReference>
<keyword evidence="6 10" id="KW-0547">Nucleotide-binding</keyword>
<dbReference type="InterPro" id="IPR027417">
    <property type="entry name" value="P-loop_NTPase"/>
</dbReference>
<evidence type="ECO:0000256" key="1">
    <source>
        <dbReference type="ARBA" id="ARBA00001946"/>
    </source>
</evidence>
<feature type="region of interest" description="Interaction with substrate tRNA" evidence="10">
    <location>
        <begin position="46"/>
        <end position="49"/>
    </location>
</feature>
<keyword evidence="4 10" id="KW-0808">Transferase</keyword>
<comment type="similarity">
    <text evidence="3 10 13">Belongs to the IPP transferase family.</text>
</comment>
<evidence type="ECO:0000313" key="15">
    <source>
        <dbReference type="Proteomes" id="UP000255469"/>
    </source>
</evidence>
<dbReference type="EC" id="2.5.1.75" evidence="10"/>
<dbReference type="GO" id="GO:0052381">
    <property type="term" value="F:tRNA dimethylallyltransferase activity"/>
    <property type="evidence" value="ECO:0007669"/>
    <property type="project" value="UniProtKB-UniRule"/>
</dbReference>
<accession>A0A379EBK7</accession>
<comment type="cofactor">
    <cofactor evidence="1 10">
        <name>Mg(2+)</name>
        <dbReference type="ChEBI" id="CHEBI:18420"/>
    </cofactor>
</comment>
<dbReference type="Proteomes" id="UP000255469">
    <property type="component" value="Unassembled WGS sequence"/>
</dbReference>
<keyword evidence="5 10" id="KW-0819">tRNA processing</keyword>
<comment type="caution">
    <text evidence="10">Lacks conserved residue(s) required for the propagation of feature annotation.</text>
</comment>
<evidence type="ECO:0000256" key="3">
    <source>
        <dbReference type="ARBA" id="ARBA00005842"/>
    </source>
</evidence>
<gene>
    <name evidence="14" type="primary">miaA_2</name>
    <name evidence="10" type="synonym">miaA</name>
    <name evidence="14" type="ORF">NCTC13067_01638</name>
</gene>
<evidence type="ECO:0000256" key="7">
    <source>
        <dbReference type="ARBA" id="ARBA00022840"/>
    </source>
</evidence>
<dbReference type="InterPro" id="IPR039657">
    <property type="entry name" value="Dimethylallyltransferase"/>
</dbReference>
<keyword evidence="7 10" id="KW-0067">ATP-binding</keyword>
<evidence type="ECO:0000256" key="12">
    <source>
        <dbReference type="RuleBase" id="RU003784"/>
    </source>
</evidence>
<evidence type="ECO:0000256" key="10">
    <source>
        <dbReference type="HAMAP-Rule" id="MF_00185"/>
    </source>
</evidence>
<feature type="site" description="Interaction with substrate tRNA" evidence="10">
    <location>
        <position position="110"/>
    </location>
</feature>
<evidence type="ECO:0000256" key="9">
    <source>
        <dbReference type="ARBA" id="ARBA00049563"/>
    </source>
</evidence>